<comment type="subcellular location">
    <subcellularLocation>
        <location evidence="1">Cytoplasm</location>
    </subcellularLocation>
</comment>
<evidence type="ECO:0000313" key="10">
    <source>
        <dbReference type="Proteomes" id="UP001652700"/>
    </source>
</evidence>
<dbReference type="GO" id="GO:0005768">
    <property type="term" value="C:endosome"/>
    <property type="evidence" value="ECO:0007669"/>
    <property type="project" value="TreeGrafter"/>
</dbReference>
<evidence type="ECO:0000259" key="8">
    <source>
        <dbReference type="PROSITE" id="PS50942"/>
    </source>
</evidence>
<dbReference type="GeneID" id="114324222"/>
<proteinExistence type="inferred from homology"/>
<accession>A0A6P7EXT4</accession>
<dbReference type="PANTHER" id="PTHR12276">
    <property type="entry name" value="EPSIN/ENT-RELATED"/>
    <property type="match status" value="1"/>
</dbReference>
<evidence type="ECO:0000313" key="12">
    <source>
        <dbReference type="RefSeq" id="XP_028127794.1"/>
    </source>
</evidence>
<dbReference type="RefSeq" id="XP_050507800.1">
    <property type="nucleotide sequence ID" value="XM_050651843.1"/>
</dbReference>
<dbReference type="Proteomes" id="UP001652700">
    <property type="component" value="Unplaced"/>
</dbReference>
<dbReference type="OrthoDB" id="4033880at2759"/>
<dbReference type="SMART" id="SM00726">
    <property type="entry name" value="UIM"/>
    <property type="match status" value="2"/>
</dbReference>
<evidence type="ECO:0000313" key="13">
    <source>
        <dbReference type="RefSeq" id="XP_028127795.1"/>
    </source>
</evidence>
<dbReference type="RefSeq" id="XP_050507804.1">
    <property type="nucleotide sequence ID" value="XM_050651847.1"/>
</dbReference>
<dbReference type="RefSeq" id="XP_050507812.1">
    <property type="nucleotide sequence ID" value="XM_050651855.1"/>
</dbReference>
<feature type="compositionally biased region" description="Low complexity" evidence="7">
    <location>
        <begin position="309"/>
        <end position="339"/>
    </location>
</feature>
<evidence type="ECO:0000256" key="7">
    <source>
        <dbReference type="SAM" id="MobiDB-lite"/>
    </source>
</evidence>
<dbReference type="SUPFAM" id="SSF48464">
    <property type="entry name" value="ENTH/VHS domain"/>
    <property type="match status" value="1"/>
</dbReference>
<dbReference type="RefSeq" id="XP_028127795.1">
    <property type="nucleotide sequence ID" value="XM_028271994.1"/>
</dbReference>
<keyword evidence="3" id="KW-0963">Cytoplasm</keyword>
<dbReference type="RefSeq" id="XP_028127797.1">
    <property type="nucleotide sequence ID" value="XM_028271996.1"/>
</dbReference>
<dbReference type="CTD" id="38846"/>
<dbReference type="GO" id="GO:0030125">
    <property type="term" value="C:clathrin vesicle coat"/>
    <property type="evidence" value="ECO:0007669"/>
    <property type="project" value="TreeGrafter"/>
</dbReference>
<dbReference type="PROSITE" id="PS50330">
    <property type="entry name" value="UIM"/>
    <property type="match status" value="1"/>
</dbReference>
<evidence type="ECO:0000256" key="3">
    <source>
        <dbReference type="ARBA" id="ARBA00022490"/>
    </source>
</evidence>
<sequence>MRRNSHDMQVNVAGIRRNIKNFAHNYSDAQKKVREATSNDPWGPSSTIMAEIADLTYNVVAFSEIMQMIWKRLNDHGRNWRHVYKALVLLEYLIKTGSEKVGQQCKENIFAIQTLKDFQYLEEGKDQGQNVREKAKQLVILLKDDERLKNERARALKAKERFAQSASAFGSDGMETPSSPKYPAFRGDWGSRDAVDLPRDIEIARPQTAGEEELQLQLALAMSREEADQEEQKRKSDDVRLQLALSQSQQDFKTTQDKRKHEDSHLVDLLDVNLGGDQAPVDPWGMPQPPRPQSLDLSFFDFYSPVQTSPWHPSSLSSPPEVPLASPWTGATGTTTQKTDPWGVPVVPPNISTSPVPPTPKQDPWSPASQSSTDLDEFDIISNRNKVSTSPKTNGSGPDPFELNLLGDSLPTNTTTDSEGNTSTGTTKKTPLSFLGENSALVNLDNLVTKSTEENWLPVKSYSKPANPTLVANPFSDPAINNPPRQVFNTPPPKPSINEMKQQTFAPFGVSAPAQSFSPVPTQPIGSTAAFGGQFSGTATQQAFGGTNGGVFAASSVTPDPWTPVVNSNGTSTNSPWTKSNEPANPFLS</sequence>
<dbReference type="EnsemblMetazoa" id="XM_050651860.1">
    <property type="protein sequence ID" value="XP_050507817.1"/>
    <property type="gene ID" value="LOC114324222"/>
</dbReference>
<evidence type="ECO:0000313" key="9">
    <source>
        <dbReference type="EnsemblMetazoa" id="XP_050507800.1"/>
    </source>
</evidence>
<keyword evidence="6" id="KW-0446">Lipid-binding</keyword>
<evidence type="ECO:0000256" key="1">
    <source>
        <dbReference type="ARBA" id="ARBA00004496"/>
    </source>
</evidence>
<gene>
    <name evidence="11 12 13 14 15" type="primary">LOC114324222</name>
</gene>
<dbReference type="PANTHER" id="PTHR12276:SF115">
    <property type="entry name" value="FI19443P1"/>
    <property type="match status" value="1"/>
</dbReference>
<dbReference type="RefSeq" id="XP_028127793.1">
    <property type="nucleotide sequence ID" value="XM_028271992.1"/>
</dbReference>
<dbReference type="GO" id="GO:0005543">
    <property type="term" value="F:phospholipid binding"/>
    <property type="evidence" value="ECO:0007669"/>
    <property type="project" value="TreeGrafter"/>
</dbReference>
<evidence type="ECO:0000256" key="2">
    <source>
        <dbReference type="ARBA" id="ARBA00010130"/>
    </source>
</evidence>
<dbReference type="Gene3D" id="1.25.40.90">
    <property type="match status" value="1"/>
</dbReference>
<dbReference type="RefSeq" id="XP_050507817.1">
    <property type="nucleotide sequence ID" value="XM_050651860.1"/>
</dbReference>
<dbReference type="RefSeq" id="XP_028127796.1">
    <property type="nucleotide sequence ID" value="XM_028271995.1"/>
</dbReference>
<dbReference type="EnsemblMetazoa" id="XM_050651847.1">
    <property type="protein sequence ID" value="XP_050507804.1"/>
    <property type="gene ID" value="LOC114324222"/>
</dbReference>
<protein>
    <submittedName>
        <fullName evidence="11 12">Epsin-2 isoform X1</fullName>
    </submittedName>
</protein>
<dbReference type="GO" id="GO:0030276">
    <property type="term" value="F:clathrin binding"/>
    <property type="evidence" value="ECO:0007669"/>
    <property type="project" value="TreeGrafter"/>
</dbReference>
<organism evidence="14">
    <name type="scientific">Diabrotica virgifera virgifera</name>
    <name type="common">western corn rootworm</name>
    <dbReference type="NCBI Taxonomy" id="50390"/>
    <lineage>
        <taxon>Eukaryota</taxon>
        <taxon>Metazoa</taxon>
        <taxon>Ecdysozoa</taxon>
        <taxon>Arthropoda</taxon>
        <taxon>Hexapoda</taxon>
        <taxon>Insecta</taxon>
        <taxon>Pterygota</taxon>
        <taxon>Neoptera</taxon>
        <taxon>Endopterygota</taxon>
        <taxon>Coleoptera</taxon>
        <taxon>Polyphaga</taxon>
        <taxon>Cucujiformia</taxon>
        <taxon>Chrysomeloidea</taxon>
        <taxon>Chrysomelidae</taxon>
        <taxon>Galerucinae</taxon>
        <taxon>Diabroticina</taxon>
        <taxon>Diabroticites</taxon>
        <taxon>Diabrotica</taxon>
    </lineage>
</organism>
<feature type="compositionally biased region" description="Polar residues" evidence="7">
    <location>
        <begin position="565"/>
        <end position="589"/>
    </location>
</feature>
<dbReference type="EnsemblMetazoa" id="XM_050651855.1">
    <property type="protein sequence ID" value="XP_050507812.1"/>
    <property type="gene ID" value="LOC114324222"/>
</dbReference>
<evidence type="ECO:0000313" key="11">
    <source>
        <dbReference type="RefSeq" id="XP_028127793.1"/>
    </source>
</evidence>
<dbReference type="Pfam" id="PF01417">
    <property type="entry name" value="ENTH"/>
    <property type="match status" value="1"/>
</dbReference>
<comment type="similarity">
    <text evidence="2">Belongs to the epsin family.</text>
</comment>
<dbReference type="SMART" id="SM00273">
    <property type="entry name" value="ENTH"/>
    <property type="match status" value="1"/>
</dbReference>
<dbReference type="CDD" id="cd16990">
    <property type="entry name" value="ENTH_Epsin"/>
    <property type="match status" value="1"/>
</dbReference>
<dbReference type="InterPro" id="IPR003903">
    <property type="entry name" value="UIM_dom"/>
</dbReference>
<reference evidence="11 12" key="1">
    <citation type="submission" date="2025-04" db="UniProtKB">
        <authorList>
            <consortium name="RefSeq"/>
        </authorList>
    </citation>
    <scope>IDENTIFICATION</scope>
    <source>
        <tissue evidence="11 12">Whole insect</tissue>
    </source>
</reference>
<dbReference type="FunFam" id="1.25.40.90:FF:000002">
    <property type="entry name" value="epsin-2 isoform X1"/>
    <property type="match status" value="1"/>
</dbReference>
<name>A0A6P7EXT4_DIAVI</name>
<feature type="compositionally biased region" description="Polar residues" evidence="7">
    <location>
        <begin position="410"/>
        <end position="430"/>
    </location>
</feature>
<dbReference type="AlphaFoldDB" id="A0A6P7EXT4"/>
<feature type="compositionally biased region" description="Polar residues" evidence="7">
    <location>
        <begin position="382"/>
        <end position="396"/>
    </location>
</feature>
<dbReference type="InterPro" id="IPR008942">
    <property type="entry name" value="ENTH_VHS"/>
</dbReference>
<dbReference type="EnsemblMetazoa" id="XM_050651843.1">
    <property type="protein sequence ID" value="XP_050507800.1"/>
    <property type="gene ID" value="LOC114324222"/>
</dbReference>
<dbReference type="GO" id="GO:0006897">
    <property type="term" value="P:endocytosis"/>
    <property type="evidence" value="ECO:0007669"/>
    <property type="project" value="TreeGrafter"/>
</dbReference>
<keyword evidence="5" id="KW-0677">Repeat</keyword>
<feature type="region of interest" description="Disordered" evidence="7">
    <location>
        <begin position="309"/>
        <end position="432"/>
    </location>
</feature>
<evidence type="ECO:0000256" key="4">
    <source>
        <dbReference type="ARBA" id="ARBA00022553"/>
    </source>
</evidence>
<evidence type="ECO:0000256" key="6">
    <source>
        <dbReference type="ARBA" id="ARBA00023121"/>
    </source>
</evidence>
<dbReference type="InterPro" id="IPR013809">
    <property type="entry name" value="ENTH"/>
</dbReference>
<dbReference type="KEGG" id="dvv:114324222"/>
<feature type="region of interest" description="Disordered" evidence="7">
    <location>
        <begin position="558"/>
        <end position="589"/>
    </location>
</feature>
<feature type="domain" description="ENTH" evidence="8">
    <location>
        <begin position="21"/>
        <end position="152"/>
    </location>
</feature>
<dbReference type="RefSeq" id="XP_028127794.1">
    <property type="nucleotide sequence ID" value="XM_028271993.1"/>
</dbReference>
<keyword evidence="10" id="KW-1185">Reference proteome</keyword>
<dbReference type="PROSITE" id="PS50942">
    <property type="entry name" value="ENTH"/>
    <property type="match status" value="1"/>
</dbReference>
<evidence type="ECO:0000256" key="5">
    <source>
        <dbReference type="ARBA" id="ARBA00022737"/>
    </source>
</evidence>
<dbReference type="GO" id="GO:0005886">
    <property type="term" value="C:plasma membrane"/>
    <property type="evidence" value="ECO:0007669"/>
    <property type="project" value="TreeGrafter"/>
</dbReference>
<evidence type="ECO:0000313" key="15">
    <source>
        <dbReference type="RefSeq" id="XP_028127797.1"/>
    </source>
</evidence>
<keyword evidence="4" id="KW-0597">Phosphoprotein</keyword>
<reference evidence="9" key="2">
    <citation type="submission" date="2025-05" db="UniProtKB">
        <authorList>
            <consortium name="EnsemblMetazoa"/>
        </authorList>
    </citation>
    <scope>IDENTIFICATION</scope>
</reference>
<evidence type="ECO:0000313" key="14">
    <source>
        <dbReference type="RefSeq" id="XP_028127796.1"/>
    </source>
</evidence>